<reference evidence="1 2" key="1">
    <citation type="submission" date="2024-09" db="EMBL/GenBank/DDBJ databases">
        <authorList>
            <person name="Sun Q."/>
            <person name="Mori K."/>
        </authorList>
    </citation>
    <scope>NUCLEOTIDE SEQUENCE [LARGE SCALE GENOMIC DNA]</scope>
    <source>
        <strain evidence="1 2">CCM 3426</strain>
    </source>
</reference>
<protein>
    <submittedName>
        <fullName evidence="1">Uncharacterized protein</fullName>
    </submittedName>
</protein>
<proteinExistence type="predicted"/>
<dbReference type="EMBL" id="JBHMEI010000037">
    <property type="protein sequence ID" value="MFB9206437.1"/>
    <property type="molecule type" value="Genomic_DNA"/>
</dbReference>
<keyword evidence="2" id="KW-1185">Reference proteome</keyword>
<sequence length="134" mass="14299">MAELEPEPWPGLNDTDAELYYNVGKMRAIAEDLEIALALTQGAGGNRNGVTGSIETLTTYFSLGEEHIGSWPAASAFARSVGSTEADPGGQVSLEGRGQRLAALYKDYVECCQKLVQAIRDSADGYAKTNPGRE</sequence>
<evidence type="ECO:0000313" key="1">
    <source>
        <dbReference type="EMBL" id="MFB9206437.1"/>
    </source>
</evidence>
<evidence type="ECO:0000313" key="2">
    <source>
        <dbReference type="Proteomes" id="UP001589647"/>
    </source>
</evidence>
<gene>
    <name evidence="1" type="ORF">ACFFV7_34935</name>
</gene>
<dbReference type="Proteomes" id="UP001589647">
    <property type="component" value="Unassembled WGS sequence"/>
</dbReference>
<dbReference type="RefSeq" id="WP_125632558.1">
    <property type="nucleotide sequence ID" value="NZ_BMRC01000017.1"/>
</dbReference>
<accession>A0ABV5IQ24</accession>
<comment type="caution">
    <text evidence="1">The sequence shown here is derived from an EMBL/GenBank/DDBJ whole genome shotgun (WGS) entry which is preliminary data.</text>
</comment>
<organism evidence="1 2">
    <name type="scientific">Nonomuraea spiralis</name>
    <dbReference type="NCBI Taxonomy" id="46182"/>
    <lineage>
        <taxon>Bacteria</taxon>
        <taxon>Bacillati</taxon>
        <taxon>Actinomycetota</taxon>
        <taxon>Actinomycetes</taxon>
        <taxon>Streptosporangiales</taxon>
        <taxon>Streptosporangiaceae</taxon>
        <taxon>Nonomuraea</taxon>
    </lineage>
</organism>
<name>A0ABV5IQ24_9ACTN</name>